<organism evidence="1 2">
    <name type="scientific">Nonlabens tegetincola</name>
    <dbReference type="NCBI Taxonomy" id="323273"/>
    <lineage>
        <taxon>Bacteria</taxon>
        <taxon>Pseudomonadati</taxon>
        <taxon>Bacteroidota</taxon>
        <taxon>Flavobacteriia</taxon>
        <taxon>Flavobacteriales</taxon>
        <taxon>Flavobacteriaceae</taxon>
        <taxon>Nonlabens</taxon>
    </lineage>
</organism>
<dbReference type="AlphaFoldDB" id="A0A090QJJ6"/>
<dbReference type="STRING" id="319236.BST91_12180"/>
<dbReference type="Proteomes" id="UP000029221">
    <property type="component" value="Unassembled WGS sequence"/>
</dbReference>
<dbReference type="RefSeq" id="WP_042276396.1">
    <property type="nucleotide sequence ID" value="NZ_BBML01000001.1"/>
</dbReference>
<evidence type="ECO:0000313" key="1">
    <source>
        <dbReference type="EMBL" id="GAK95716.1"/>
    </source>
</evidence>
<name>A0A090QJJ6_9FLAO</name>
<keyword evidence="2" id="KW-1185">Reference proteome</keyword>
<protein>
    <submittedName>
        <fullName evidence="1">Uncharacterized protein</fullName>
    </submittedName>
</protein>
<proteinExistence type="predicted"/>
<dbReference type="eggNOG" id="ENOG5030ZGW">
    <property type="taxonomic scope" value="Bacteria"/>
</dbReference>
<accession>A0A090QJJ6</accession>
<gene>
    <name evidence="1" type="ORF">JCM19294_2498</name>
</gene>
<evidence type="ECO:0000313" key="2">
    <source>
        <dbReference type="Proteomes" id="UP000029221"/>
    </source>
</evidence>
<comment type="caution">
    <text evidence="1">The sequence shown here is derived from an EMBL/GenBank/DDBJ whole genome shotgun (WGS) entry which is preliminary data.</text>
</comment>
<dbReference type="EMBL" id="BBML01000001">
    <property type="protein sequence ID" value="GAK95716.1"/>
    <property type="molecule type" value="Genomic_DNA"/>
</dbReference>
<sequence>MSIEKIKCEVASRIEQLMQHRKKSLLVAQLLKQNVKSWPEKVAETNELVNKAYEVINEVLLQHQIKWNNDLEREGIISYLEPTVHDIVIKNMDD</sequence>
<reference evidence="1" key="1">
    <citation type="journal article" date="2014" name="Genome Announc.">
        <title>Draft Genome Sequences of Marine Flavobacterium Nonlabens Strains NR17, NR24, NR27, NR32, NR33, and Ara13.</title>
        <authorList>
            <person name="Nakanishi M."/>
            <person name="Meirelles P."/>
            <person name="Suzuki R."/>
            <person name="Takatani N."/>
            <person name="Mino S."/>
            <person name="Suda W."/>
            <person name="Oshima K."/>
            <person name="Hattori M."/>
            <person name="Ohkuma M."/>
            <person name="Hosokawa M."/>
            <person name="Miyashita K."/>
            <person name="Thompson F.L."/>
            <person name="Niwa A."/>
            <person name="Sawabe T."/>
            <person name="Sawabe T."/>
        </authorList>
    </citation>
    <scope>NUCLEOTIDE SEQUENCE [LARGE SCALE GENOMIC DNA]</scope>
    <source>
        <strain evidence="1">JCM 19294</strain>
    </source>
</reference>